<organism evidence="8 9">
    <name type="scientific">Prauserella sediminis</name>
    <dbReference type="NCBI Taxonomy" id="577680"/>
    <lineage>
        <taxon>Bacteria</taxon>
        <taxon>Bacillati</taxon>
        <taxon>Actinomycetota</taxon>
        <taxon>Actinomycetes</taxon>
        <taxon>Pseudonocardiales</taxon>
        <taxon>Pseudonocardiaceae</taxon>
        <taxon>Prauserella</taxon>
        <taxon>Prauserella salsuginis group</taxon>
    </lineage>
</organism>
<evidence type="ECO:0000256" key="4">
    <source>
        <dbReference type="ARBA" id="ARBA00022964"/>
    </source>
</evidence>
<dbReference type="InterPro" id="IPR015889">
    <property type="entry name" value="Intradiol_dOase_core"/>
</dbReference>
<dbReference type="Gene3D" id="2.60.130.10">
    <property type="entry name" value="Aromatic compound dioxygenase"/>
    <property type="match status" value="1"/>
</dbReference>
<gene>
    <name evidence="8" type="ORF">FB384_003440</name>
</gene>
<evidence type="ECO:0000313" key="9">
    <source>
        <dbReference type="Proteomes" id="UP000564573"/>
    </source>
</evidence>
<keyword evidence="3" id="KW-0479">Metal-binding</keyword>
<comment type="cofactor">
    <cofactor evidence="1">
        <name>Fe(3+)</name>
        <dbReference type="ChEBI" id="CHEBI:29034"/>
    </cofactor>
</comment>
<reference evidence="8 9" key="1">
    <citation type="submission" date="2020-08" db="EMBL/GenBank/DDBJ databases">
        <title>Sequencing the genomes of 1000 actinobacteria strains.</title>
        <authorList>
            <person name="Klenk H.-P."/>
        </authorList>
    </citation>
    <scope>NUCLEOTIDE SEQUENCE [LARGE SCALE GENOMIC DNA]</scope>
    <source>
        <strain evidence="8 9">DSM 45267</strain>
    </source>
</reference>
<keyword evidence="5 8" id="KW-0560">Oxidoreductase</keyword>
<dbReference type="PROSITE" id="PS00083">
    <property type="entry name" value="INTRADIOL_DIOXYGENAS"/>
    <property type="match status" value="1"/>
</dbReference>
<dbReference type="PANTHER" id="PTHR33711:SF7">
    <property type="entry name" value="INTRADIOL RING-CLEAVAGE DIOXYGENASES DOMAIN-CONTAINING PROTEIN-RELATED"/>
    <property type="match status" value="1"/>
</dbReference>
<evidence type="ECO:0000259" key="7">
    <source>
        <dbReference type="PROSITE" id="PS00083"/>
    </source>
</evidence>
<proteinExistence type="inferred from homology"/>
<evidence type="ECO:0000256" key="6">
    <source>
        <dbReference type="ARBA" id="ARBA00023004"/>
    </source>
</evidence>
<keyword evidence="9" id="KW-1185">Reference proteome</keyword>
<comment type="caution">
    <text evidence="8">The sequence shown here is derived from an EMBL/GenBank/DDBJ whole genome shotgun (WGS) entry which is preliminary data.</text>
</comment>
<dbReference type="RefSeq" id="WP_183784300.1">
    <property type="nucleotide sequence ID" value="NZ_JACIBS010000001.1"/>
</dbReference>
<dbReference type="Proteomes" id="UP000564573">
    <property type="component" value="Unassembled WGS sequence"/>
</dbReference>
<evidence type="ECO:0000313" key="8">
    <source>
        <dbReference type="EMBL" id="MBB3664536.1"/>
    </source>
</evidence>
<dbReference type="GO" id="GO:0008199">
    <property type="term" value="F:ferric iron binding"/>
    <property type="evidence" value="ECO:0007669"/>
    <property type="project" value="InterPro"/>
</dbReference>
<sequence length="292" mass="32189">MAFVNEDNLTELATTRWATAKSPRLAEVMTALVRHVHAFAREVNLTEEEWQAAMDWLAATGRISDEKRHEFILASDVVGLSTLVVQLNNQFSASATPATVLGPFHIDGSPALSYGEDMSDGLPGTPLFITGRVTDLDGNPVPNALLDIWQADSDGYYEAQLSEIDEARLRSKYRTREDGTYCVRTIAPLGYSIPLDGPVGDLIGKTEISPFRPAHIHFLIDQPGYRKLITHLFQEGTDYLESDVVFGVKDALIVRFETKQPGTAPDGSQIDTPHLHATYDFVLEPTCDAATR</sequence>
<evidence type="ECO:0000256" key="5">
    <source>
        <dbReference type="ARBA" id="ARBA00023002"/>
    </source>
</evidence>
<dbReference type="PANTHER" id="PTHR33711">
    <property type="entry name" value="DIOXYGENASE, PUTATIVE (AFU_ORTHOLOGUE AFUA_2G02910)-RELATED"/>
    <property type="match status" value="1"/>
</dbReference>
<evidence type="ECO:0000256" key="3">
    <source>
        <dbReference type="ARBA" id="ARBA00022723"/>
    </source>
</evidence>
<dbReference type="GO" id="GO:0018576">
    <property type="term" value="F:catechol 1,2-dioxygenase activity"/>
    <property type="evidence" value="ECO:0007669"/>
    <property type="project" value="InterPro"/>
</dbReference>
<dbReference type="InterPro" id="IPR007535">
    <property type="entry name" value="Catechol_dOase_N"/>
</dbReference>
<keyword evidence="6" id="KW-0408">Iron</keyword>
<dbReference type="AlphaFoldDB" id="A0A839XWY6"/>
<dbReference type="InterPro" id="IPR050770">
    <property type="entry name" value="Intradiol_RC_Dioxygenase"/>
</dbReference>
<dbReference type="GO" id="GO:0009712">
    <property type="term" value="P:catechol-containing compound metabolic process"/>
    <property type="evidence" value="ECO:0007669"/>
    <property type="project" value="InterPro"/>
</dbReference>
<evidence type="ECO:0000256" key="2">
    <source>
        <dbReference type="ARBA" id="ARBA00007825"/>
    </source>
</evidence>
<evidence type="ECO:0000256" key="1">
    <source>
        <dbReference type="ARBA" id="ARBA00001965"/>
    </source>
</evidence>
<dbReference type="Pfam" id="PF04444">
    <property type="entry name" value="Dioxygenase_N"/>
    <property type="match status" value="1"/>
</dbReference>
<dbReference type="SUPFAM" id="SSF49482">
    <property type="entry name" value="Aromatic compound dioxygenase"/>
    <property type="match status" value="1"/>
</dbReference>
<dbReference type="Pfam" id="PF00775">
    <property type="entry name" value="Dioxygenase_C"/>
    <property type="match status" value="1"/>
</dbReference>
<dbReference type="EMBL" id="JACIBS010000001">
    <property type="protein sequence ID" value="MBB3664536.1"/>
    <property type="molecule type" value="Genomic_DNA"/>
</dbReference>
<name>A0A839XWY6_9PSEU</name>
<dbReference type="EC" id="1.13.11.37" evidence="8"/>
<accession>A0A839XWY6</accession>
<feature type="domain" description="Intradiol ring-cleavage dioxygenases" evidence="7">
    <location>
        <begin position="129"/>
        <end position="157"/>
    </location>
</feature>
<dbReference type="InterPro" id="IPR000627">
    <property type="entry name" value="Intradiol_dOase_C"/>
</dbReference>
<keyword evidence="4 8" id="KW-0223">Dioxygenase</keyword>
<protein>
    <submittedName>
        <fullName evidence="8">Hydroxyquinol 1,2-dioxygenase</fullName>
        <ecNumber evidence="8">1.13.11.37</ecNumber>
    </submittedName>
</protein>
<comment type="similarity">
    <text evidence="2">Belongs to the intradiol ring-cleavage dioxygenase family.</text>
</comment>
<dbReference type="GO" id="GO:0047074">
    <property type="term" value="F:4-hydroxycatechol 1,2-dioxygenase activity"/>
    <property type="evidence" value="ECO:0007669"/>
    <property type="project" value="UniProtKB-EC"/>
</dbReference>